<keyword evidence="1" id="KW-1133">Transmembrane helix</keyword>
<feature type="transmembrane region" description="Helical" evidence="1">
    <location>
        <begin position="125"/>
        <end position="144"/>
    </location>
</feature>
<evidence type="ECO:0000256" key="1">
    <source>
        <dbReference type="SAM" id="Phobius"/>
    </source>
</evidence>
<accession>A0ABR8XV31</accession>
<evidence type="ECO:0000313" key="2">
    <source>
        <dbReference type="EMBL" id="MBD8035785.1"/>
    </source>
</evidence>
<dbReference type="Proteomes" id="UP000619101">
    <property type="component" value="Unassembled WGS sequence"/>
</dbReference>
<evidence type="ECO:0000313" key="3">
    <source>
        <dbReference type="Proteomes" id="UP000619101"/>
    </source>
</evidence>
<gene>
    <name evidence="2" type="ORF">H9635_03460</name>
</gene>
<proteinExistence type="predicted"/>
<feature type="transmembrane region" description="Helical" evidence="1">
    <location>
        <begin position="247"/>
        <end position="264"/>
    </location>
</feature>
<dbReference type="RefSeq" id="WP_191698765.1">
    <property type="nucleotide sequence ID" value="NZ_JACSPZ010000002.1"/>
</dbReference>
<keyword evidence="3" id="KW-1185">Reference proteome</keyword>
<comment type="caution">
    <text evidence="2">The sequence shown here is derived from an EMBL/GenBank/DDBJ whole genome shotgun (WGS) entry which is preliminary data.</text>
</comment>
<name>A0ABR8XV31_9BACL</name>
<feature type="transmembrane region" description="Helical" evidence="1">
    <location>
        <begin position="361"/>
        <end position="384"/>
    </location>
</feature>
<feature type="transmembrane region" description="Helical" evidence="1">
    <location>
        <begin position="150"/>
        <end position="173"/>
    </location>
</feature>
<sequence>MKISLQSEITLYPLSIRKDKKNYIVEEPISGDFFELPEISVDAIKRLEKGEGLAAIEKTLKESYPEEEVDIIEFVEQLVELGLVQEVDGIEIHKEKEKHAKSQGGFKWIPHWVGRLFFNGIMNKVYLLLLITNIFILILNPELFPHYKDIFLFDSMVLNVLTYLLISLVLIVIHEFGHILAIRSHDLPANLSIGNRLIFIVFETDLTQAWKLEPKKRNILYLAGMSFEQVILFLSFGFMLLFPDASFVGIISIIVLDIFIKSVYQCCFYMKTDVYYVVENVTGCYNLMESGKIYLSSFFKKSGLDHKKMFEDEWNLVRIYSVFYIVGVFLTLLLTFMYFIPQLYYMITTVYLNIMGAGDRAAFWDAMAFLLQTMLMLILLVYLARKKRREN</sequence>
<dbReference type="EMBL" id="JACSPZ010000002">
    <property type="protein sequence ID" value="MBD8035785.1"/>
    <property type="molecule type" value="Genomic_DNA"/>
</dbReference>
<protein>
    <submittedName>
        <fullName evidence="2">PqqD family protein</fullName>
    </submittedName>
</protein>
<reference evidence="2 3" key="1">
    <citation type="submission" date="2020-08" db="EMBL/GenBank/DDBJ databases">
        <title>A Genomic Blueprint of the Chicken Gut Microbiome.</title>
        <authorList>
            <person name="Gilroy R."/>
            <person name="Ravi A."/>
            <person name="Getino M."/>
            <person name="Pursley I."/>
            <person name="Horton D.L."/>
            <person name="Alikhan N.-F."/>
            <person name="Baker D."/>
            <person name="Gharbi K."/>
            <person name="Hall N."/>
            <person name="Watson M."/>
            <person name="Adriaenssens E.M."/>
            <person name="Foster-Nyarko E."/>
            <person name="Jarju S."/>
            <person name="Secka A."/>
            <person name="Antonio M."/>
            <person name="Oren A."/>
            <person name="Chaudhuri R."/>
            <person name="La Ragione R.M."/>
            <person name="Hildebrand F."/>
            <person name="Pallen M.J."/>
        </authorList>
    </citation>
    <scope>NUCLEOTIDE SEQUENCE [LARGE SCALE GENOMIC DNA]</scope>
    <source>
        <strain evidence="2 3">A46</strain>
    </source>
</reference>
<organism evidence="2 3">
    <name type="scientific">Solibacillus faecavium</name>
    <dbReference type="NCBI Taxonomy" id="2762221"/>
    <lineage>
        <taxon>Bacteria</taxon>
        <taxon>Bacillati</taxon>
        <taxon>Bacillota</taxon>
        <taxon>Bacilli</taxon>
        <taxon>Bacillales</taxon>
        <taxon>Caryophanaceae</taxon>
        <taxon>Solibacillus</taxon>
    </lineage>
</organism>
<keyword evidence="1" id="KW-0812">Transmembrane</keyword>
<feature type="transmembrane region" description="Helical" evidence="1">
    <location>
        <begin position="317"/>
        <end position="341"/>
    </location>
</feature>
<feature type="transmembrane region" description="Helical" evidence="1">
    <location>
        <begin position="219"/>
        <end position="241"/>
    </location>
</feature>
<keyword evidence="1" id="KW-0472">Membrane</keyword>